<dbReference type="NCBIfam" id="TIGR00675">
    <property type="entry name" value="dcm"/>
    <property type="match status" value="1"/>
</dbReference>
<keyword evidence="2 6" id="KW-0808">Transferase</keyword>
<dbReference type="EC" id="2.1.1.37" evidence="8"/>
<dbReference type="RefSeq" id="WP_052897677.1">
    <property type="nucleotide sequence ID" value="NZ_JRXE01000003.1"/>
</dbReference>
<dbReference type="Pfam" id="PF00145">
    <property type="entry name" value="DNA_methylase"/>
    <property type="match status" value="1"/>
</dbReference>
<keyword evidence="1 6" id="KW-0489">Methyltransferase</keyword>
<evidence type="ECO:0000256" key="2">
    <source>
        <dbReference type="ARBA" id="ARBA00022679"/>
    </source>
</evidence>
<evidence type="ECO:0000256" key="6">
    <source>
        <dbReference type="PROSITE-ProRule" id="PRU01016"/>
    </source>
</evidence>
<keyword evidence="12" id="KW-1185">Reference proteome</keyword>
<dbReference type="Proteomes" id="UP000036851">
    <property type="component" value="Unassembled WGS sequence"/>
</dbReference>
<dbReference type="Gene3D" id="3.40.50.150">
    <property type="entry name" value="Vaccinia Virus protein VP39"/>
    <property type="match status" value="1"/>
</dbReference>
<dbReference type="Gene3D" id="3.90.120.10">
    <property type="entry name" value="DNA Methylase, subunit A, domain 2"/>
    <property type="match status" value="1"/>
</dbReference>
<evidence type="ECO:0000256" key="5">
    <source>
        <dbReference type="ARBA" id="ARBA00047422"/>
    </source>
</evidence>
<dbReference type="SUPFAM" id="SSF53335">
    <property type="entry name" value="S-adenosyl-L-methionine-dependent methyltransferases"/>
    <property type="match status" value="1"/>
</dbReference>
<accession>A0A0L7T9Y8</accession>
<evidence type="ECO:0000256" key="3">
    <source>
        <dbReference type="ARBA" id="ARBA00022691"/>
    </source>
</evidence>
<proteinExistence type="inferred from homology"/>
<dbReference type="Proteomes" id="UP000037088">
    <property type="component" value="Unassembled WGS sequence"/>
</dbReference>
<dbReference type="PANTHER" id="PTHR10629">
    <property type="entry name" value="CYTOSINE-SPECIFIC METHYLTRANSFERASE"/>
    <property type="match status" value="1"/>
</dbReference>
<name>A0A0L7T9Y8_9GAMM</name>
<dbReference type="InterPro" id="IPR018117">
    <property type="entry name" value="C5_DNA_meth_AS"/>
</dbReference>
<sequence>MNKWIKSMNFTAIDLFCGAGGLTCGLKEAGFKVIAGVELEAVAARTYKTNHADHILYEADIRSLNPLKIMEELQFKPGELDLLAGCPPCQGFSSHRTRNKCTSVEDIRNDLIFDLMRFVRAFEPKTVMIENVPALAKDERIIKVIDELHDRGYVIGEKTLQVKDTACYGVPQRRKRMILIASKFGYIDEPIKVASPKTVKDAISDFPVPGESNDILHDFIPNRSDKIKAMIRNIPKNGGSRSDLPKQLWLPCHLKSPDGYKDVYGRMSWDKVSPTITGGCTNPSKGRFLHPEQDRSITLREAAALQTFPKNYAFSLDRGREFAALMIGNALPPAFICAHATKIIEHLDQLGKQNRE</sequence>
<comment type="catalytic activity">
    <reaction evidence="5 8">
        <text>a 2'-deoxycytidine in DNA + S-adenosyl-L-methionine = a 5-methyl-2'-deoxycytidine in DNA + S-adenosyl-L-homocysteine + H(+)</text>
        <dbReference type="Rhea" id="RHEA:13681"/>
        <dbReference type="Rhea" id="RHEA-COMP:11369"/>
        <dbReference type="Rhea" id="RHEA-COMP:11370"/>
        <dbReference type="ChEBI" id="CHEBI:15378"/>
        <dbReference type="ChEBI" id="CHEBI:57856"/>
        <dbReference type="ChEBI" id="CHEBI:59789"/>
        <dbReference type="ChEBI" id="CHEBI:85452"/>
        <dbReference type="ChEBI" id="CHEBI:85454"/>
        <dbReference type="EC" id="2.1.1.37"/>
    </reaction>
</comment>
<evidence type="ECO:0000313" key="12">
    <source>
        <dbReference type="Proteomes" id="UP000037088"/>
    </source>
</evidence>
<dbReference type="InterPro" id="IPR029063">
    <property type="entry name" value="SAM-dependent_MTases_sf"/>
</dbReference>
<comment type="similarity">
    <text evidence="6 7">Belongs to the class I-like SAM-binding methyltransferase superfamily. C5-methyltransferase family.</text>
</comment>
<evidence type="ECO:0000256" key="1">
    <source>
        <dbReference type="ARBA" id="ARBA00022603"/>
    </source>
</evidence>
<dbReference type="GO" id="GO:0003886">
    <property type="term" value="F:DNA (cytosine-5-)-methyltransferase activity"/>
    <property type="evidence" value="ECO:0007669"/>
    <property type="project" value="UniProtKB-EC"/>
</dbReference>
<keyword evidence="3 6" id="KW-0949">S-adenosyl-L-methionine</keyword>
<dbReference type="InterPro" id="IPR050390">
    <property type="entry name" value="C5-Methyltransferase"/>
</dbReference>
<feature type="active site" evidence="6">
    <location>
        <position position="89"/>
    </location>
</feature>
<dbReference type="GO" id="GO:0044027">
    <property type="term" value="P:negative regulation of gene expression via chromosomal CpG island methylation"/>
    <property type="evidence" value="ECO:0007669"/>
    <property type="project" value="TreeGrafter"/>
</dbReference>
<evidence type="ECO:0000256" key="4">
    <source>
        <dbReference type="ARBA" id="ARBA00022747"/>
    </source>
</evidence>
<organism evidence="10 12">
    <name type="scientific">Winslowiella iniecta</name>
    <dbReference type="NCBI Taxonomy" id="1560201"/>
    <lineage>
        <taxon>Bacteria</taxon>
        <taxon>Pseudomonadati</taxon>
        <taxon>Pseudomonadota</taxon>
        <taxon>Gammaproteobacteria</taxon>
        <taxon>Enterobacterales</taxon>
        <taxon>Erwiniaceae</taxon>
        <taxon>Winslowiella</taxon>
    </lineage>
</organism>
<protein>
    <recommendedName>
        <fullName evidence="8">Cytosine-specific methyltransferase</fullName>
        <ecNumber evidence="8">2.1.1.37</ecNumber>
    </recommendedName>
</protein>
<evidence type="ECO:0000256" key="7">
    <source>
        <dbReference type="RuleBase" id="RU000416"/>
    </source>
</evidence>
<keyword evidence="4" id="KW-0680">Restriction system</keyword>
<dbReference type="GO" id="GO:0032259">
    <property type="term" value="P:methylation"/>
    <property type="evidence" value="ECO:0007669"/>
    <property type="project" value="UniProtKB-KW"/>
</dbReference>
<dbReference type="GO" id="GO:0009307">
    <property type="term" value="P:DNA restriction-modification system"/>
    <property type="evidence" value="ECO:0007669"/>
    <property type="project" value="UniProtKB-KW"/>
</dbReference>
<evidence type="ECO:0000313" key="10">
    <source>
        <dbReference type="EMBL" id="KOC92182.1"/>
    </source>
</evidence>
<dbReference type="EMBL" id="JRXF01000041">
    <property type="protein sequence ID" value="KOC88843.1"/>
    <property type="molecule type" value="Genomic_DNA"/>
</dbReference>
<evidence type="ECO:0000313" key="9">
    <source>
        <dbReference type="EMBL" id="KOC88843.1"/>
    </source>
</evidence>
<dbReference type="PROSITE" id="PS00094">
    <property type="entry name" value="C5_MTASE_1"/>
    <property type="match status" value="1"/>
</dbReference>
<gene>
    <name evidence="10" type="ORF">NG42_02980</name>
    <name evidence="9" type="ORF">NG43_19530</name>
</gene>
<dbReference type="PANTHER" id="PTHR10629:SF52">
    <property type="entry name" value="DNA (CYTOSINE-5)-METHYLTRANSFERASE 1"/>
    <property type="match status" value="1"/>
</dbReference>
<dbReference type="EMBL" id="JRXE01000003">
    <property type="protein sequence ID" value="KOC92182.1"/>
    <property type="molecule type" value="Genomic_DNA"/>
</dbReference>
<dbReference type="GO" id="GO:0003677">
    <property type="term" value="F:DNA binding"/>
    <property type="evidence" value="ECO:0007669"/>
    <property type="project" value="TreeGrafter"/>
</dbReference>
<evidence type="ECO:0000313" key="11">
    <source>
        <dbReference type="Proteomes" id="UP000036851"/>
    </source>
</evidence>
<dbReference type="AlphaFoldDB" id="A0A0L7T9Y8"/>
<reference evidence="11 12" key="1">
    <citation type="journal article" date="2015" name="Int. J. Syst. Evol. Microbiol.">
        <title>Erwinia iniecta sp. nov., isolated from Russian wheat aphids (Diuraphis noxia).</title>
        <authorList>
            <person name="Campillo T."/>
            <person name="Luna E."/>
            <person name="Portier P."/>
            <person name="Fischer-Le Saux M."/>
            <person name="Lapitan N."/>
            <person name="Tisserat N.A."/>
            <person name="Leach J.E."/>
        </authorList>
    </citation>
    <scope>NUCLEOTIDE SEQUENCE [LARGE SCALE GENOMIC DNA]</scope>
    <source>
        <strain evidence="10 12">B120</strain>
        <strain evidence="9 11">B149</strain>
    </source>
</reference>
<dbReference type="InterPro" id="IPR001525">
    <property type="entry name" value="C5_MeTfrase"/>
</dbReference>
<dbReference type="PRINTS" id="PR00105">
    <property type="entry name" value="C5METTRFRASE"/>
</dbReference>
<evidence type="ECO:0000256" key="8">
    <source>
        <dbReference type="RuleBase" id="RU000417"/>
    </source>
</evidence>
<dbReference type="STRING" id="1560201.NG42_02980"/>
<comment type="caution">
    <text evidence="10">The sequence shown here is derived from an EMBL/GenBank/DDBJ whole genome shotgun (WGS) entry which is preliminary data.</text>
</comment>
<dbReference type="PROSITE" id="PS51679">
    <property type="entry name" value="SAM_MT_C5"/>
    <property type="match status" value="1"/>
</dbReference>
<dbReference type="PATRIC" id="fig|1560201.3.peg.639"/>